<accession>A0A1G6N539</accession>
<dbReference type="InterPro" id="IPR050631">
    <property type="entry name" value="PheA/TfdB_FAD_monoxygenase"/>
</dbReference>
<gene>
    <name evidence="3" type="ORF">SAMN05216174_103201</name>
</gene>
<keyword evidence="4" id="KW-1185">Reference proteome</keyword>
<dbReference type="STRING" id="1271860.SAMN05216174_103201"/>
<keyword evidence="1" id="KW-0560">Oxidoreductase</keyword>
<reference evidence="4" key="1">
    <citation type="submission" date="2016-10" db="EMBL/GenBank/DDBJ databases">
        <authorList>
            <person name="Varghese N."/>
            <person name="Submissions S."/>
        </authorList>
    </citation>
    <scope>NUCLEOTIDE SEQUENCE [LARGE SCALE GENOMIC DNA]</scope>
    <source>
        <strain evidence="4">IBRC-M 10403</strain>
    </source>
</reference>
<dbReference type="PRINTS" id="PR00420">
    <property type="entry name" value="RNGMNOXGNASE"/>
</dbReference>
<dbReference type="PANTHER" id="PTHR43476:SF5">
    <property type="entry name" value="FAD-DEPENDENT MONOOXYGENASE"/>
    <property type="match status" value="1"/>
</dbReference>
<dbReference type="PANTHER" id="PTHR43476">
    <property type="entry name" value="3-(3-HYDROXY-PHENYL)PROPIONATE/3-HYDROXYCINNAMIC ACID HYDROXYLASE"/>
    <property type="match status" value="1"/>
</dbReference>
<dbReference type="InterPro" id="IPR036188">
    <property type="entry name" value="FAD/NAD-bd_sf"/>
</dbReference>
<evidence type="ECO:0000256" key="1">
    <source>
        <dbReference type="ARBA" id="ARBA00023002"/>
    </source>
</evidence>
<dbReference type="GO" id="GO:0016491">
    <property type="term" value="F:oxidoreductase activity"/>
    <property type="evidence" value="ECO:0007669"/>
    <property type="project" value="UniProtKB-KW"/>
</dbReference>
<protein>
    <submittedName>
        <fullName evidence="3">2-polyprenyl-6-methoxyphenol hydroxylase</fullName>
    </submittedName>
</protein>
<dbReference type="EMBL" id="FMZZ01000003">
    <property type="protein sequence ID" value="SDC62949.1"/>
    <property type="molecule type" value="Genomic_DNA"/>
</dbReference>
<dbReference type="SUPFAM" id="SSF51905">
    <property type="entry name" value="FAD/NAD(P)-binding domain"/>
    <property type="match status" value="1"/>
</dbReference>
<dbReference type="AlphaFoldDB" id="A0A1G6N539"/>
<evidence type="ECO:0000259" key="2">
    <source>
        <dbReference type="Pfam" id="PF01494"/>
    </source>
</evidence>
<dbReference type="Proteomes" id="UP000199501">
    <property type="component" value="Unassembled WGS sequence"/>
</dbReference>
<organism evidence="3 4">
    <name type="scientific">Actinokineospora iranica</name>
    <dbReference type="NCBI Taxonomy" id="1271860"/>
    <lineage>
        <taxon>Bacteria</taxon>
        <taxon>Bacillati</taxon>
        <taxon>Actinomycetota</taxon>
        <taxon>Actinomycetes</taxon>
        <taxon>Pseudonocardiales</taxon>
        <taxon>Pseudonocardiaceae</taxon>
        <taxon>Actinokineospora</taxon>
    </lineage>
</organism>
<sequence>MERTTVCVVGGGPAGMVLGLLLARAGIEVTVLEKHDDFLRDFRGDTVHPPTLDLLDDLGLGERFRALPQSRIERVQVPFRGGAATVADLTTLPGPNNFVAMVPQWDFLDLLADAGAAEPTFRLRMRTEATGLLRENGRVVGVTYRTRDGETGSIAADLTVACDGRGSILRAAAELRPKSYPTPMDVWWFRLPRLASDPAGIVGLISKARAAVLIDRGDYWQVATLIRKGSDAEARRTPVEGMVRDLIGVAPWLADRADAVSSWDDVKTLDVKLDRLRRWHLDGFLCLGDAAHAMSPIGGVGINLAVQDGVAAARMLAGPIQRRSVSTWDLAKVRWRRLLPTVAIQTLQRVLHARGLRPALEGKIEVAGAGRPPLPLRVLTGTPLLRRIPAQLLGRSVFPEPTPEFARRSAAR</sequence>
<dbReference type="NCBIfam" id="NF004833">
    <property type="entry name" value="PRK06185.1-1"/>
    <property type="match status" value="1"/>
</dbReference>
<dbReference type="InterPro" id="IPR002938">
    <property type="entry name" value="FAD-bd"/>
</dbReference>
<feature type="domain" description="FAD-binding" evidence="2">
    <location>
        <begin position="3"/>
        <end position="321"/>
    </location>
</feature>
<dbReference type="OrthoDB" id="9791689at2"/>
<dbReference type="Gene3D" id="3.50.50.60">
    <property type="entry name" value="FAD/NAD(P)-binding domain"/>
    <property type="match status" value="2"/>
</dbReference>
<dbReference type="RefSeq" id="WP_091449481.1">
    <property type="nucleotide sequence ID" value="NZ_FMZZ01000003.1"/>
</dbReference>
<dbReference type="Pfam" id="PF01494">
    <property type="entry name" value="FAD_binding_3"/>
    <property type="match status" value="1"/>
</dbReference>
<evidence type="ECO:0000313" key="4">
    <source>
        <dbReference type="Proteomes" id="UP000199501"/>
    </source>
</evidence>
<evidence type="ECO:0000313" key="3">
    <source>
        <dbReference type="EMBL" id="SDC62949.1"/>
    </source>
</evidence>
<dbReference type="GO" id="GO:0071949">
    <property type="term" value="F:FAD binding"/>
    <property type="evidence" value="ECO:0007669"/>
    <property type="project" value="InterPro"/>
</dbReference>
<proteinExistence type="predicted"/>
<dbReference type="NCBIfam" id="NF004834">
    <property type="entry name" value="PRK06185.1-3"/>
    <property type="match status" value="1"/>
</dbReference>
<name>A0A1G6N539_9PSEU</name>